<dbReference type="Proteomes" id="UP000019483">
    <property type="component" value="Unassembled WGS sequence"/>
</dbReference>
<accession>W9DR74</accession>
<feature type="transmembrane region" description="Helical" evidence="1">
    <location>
        <begin position="92"/>
        <end position="109"/>
    </location>
</feature>
<evidence type="ECO:0008006" key="4">
    <source>
        <dbReference type="Google" id="ProtNLM"/>
    </source>
</evidence>
<dbReference type="InterPro" id="IPR007404">
    <property type="entry name" value="YdjM-like"/>
</dbReference>
<organism evidence="2 3">
    <name type="scientific">Methanolobus tindarius DSM 2278</name>
    <dbReference type="NCBI Taxonomy" id="1090322"/>
    <lineage>
        <taxon>Archaea</taxon>
        <taxon>Methanobacteriati</taxon>
        <taxon>Methanobacteriota</taxon>
        <taxon>Stenosarchaea group</taxon>
        <taxon>Methanomicrobia</taxon>
        <taxon>Methanosarcinales</taxon>
        <taxon>Methanosarcinaceae</taxon>
        <taxon>Methanolobus</taxon>
    </lineage>
</organism>
<comment type="caution">
    <text evidence="2">The sequence shown here is derived from an EMBL/GenBank/DDBJ whole genome shotgun (WGS) entry which is preliminary data.</text>
</comment>
<protein>
    <recommendedName>
        <fullName evidence="4">Membrane-bound metal-dependent hydrolase (DUF457)</fullName>
    </recommendedName>
</protein>
<evidence type="ECO:0000313" key="2">
    <source>
        <dbReference type="EMBL" id="ETA68148.1"/>
    </source>
</evidence>
<dbReference type="AlphaFoldDB" id="W9DR74"/>
<evidence type="ECO:0000256" key="1">
    <source>
        <dbReference type="SAM" id="Phobius"/>
    </source>
</evidence>
<keyword evidence="1" id="KW-1133">Transmembrane helix</keyword>
<gene>
    <name evidence="2" type="ORF">MettiDRAFT_1601</name>
</gene>
<keyword evidence="1" id="KW-0812">Transmembrane</keyword>
<sequence>MPFTPFHLGPAFLLGEVFEKKVNLFSILIGSIIIDVRATYCLFTGCRPLHGPLHTFLAATVIGLLIAWFIYSQRAWLQKITDKLRIEQSYSLNSIVIGSIIGTWSHVILDSPLYTDITPLWPATNNPFLWTIGPLTIYEFCVFSFLPAIVIFIYRYGKRGQ</sequence>
<name>W9DR74_METTI</name>
<keyword evidence="1" id="KW-0472">Membrane</keyword>
<evidence type="ECO:0000313" key="3">
    <source>
        <dbReference type="Proteomes" id="UP000019483"/>
    </source>
</evidence>
<dbReference type="EMBL" id="AZAJ01000001">
    <property type="protein sequence ID" value="ETA68148.1"/>
    <property type="molecule type" value="Genomic_DNA"/>
</dbReference>
<reference evidence="2 3" key="1">
    <citation type="submission" date="2013-08" db="EMBL/GenBank/DDBJ databases">
        <authorList>
            <consortium name="DOE Joint Genome Institute"/>
            <person name="Eisen J."/>
            <person name="Huntemann M."/>
            <person name="Han J."/>
            <person name="Chen A."/>
            <person name="Kyrpides N."/>
            <person name="Mavromatis K."/>
            <person name="Markowitz V."/>
            <person name="Palaniappan K."/>
            <person name="Ivanova N."/>
            <person name="Schaumberg A."/>
            <person name="Pati A."/>
            <person name="Liolios K."/>
            <person name="Nordberg H.P."/>
            <person name="Cantor M.N."/>
            <person name="Hua S.X."/>
            <person name="Woyke T."/>
        </authorList>
    </citation>
    <scope>NUCLEOTIDE SEQUENCE [LARGE SCALE GENOMIC DNA]</scope>
    <source>
        <strain evidence="2 3">DSM 2278</strain>
    </source>
</reference>
<feature type="transmembrane region" description="Helical" evidence="1">
    <location>
        <begin position="52"/>
        <end position="71"/>
    </location>
</feature>
<feature type="transmembrane region" description="Helical" evidence="1">
    <location>
        <begin position="129"/>
        <end position="154"/>
    </location>
</feature>
<dbReference type="STRING" id="1090322.MettiDRAFT_1601"/>
<proteinExistence type="predicted"/>
<dbReference type="Pfam" id="PF04307">
    <property type="entry name" value="YdjM"/>
    <property type="match status" value="1"/>
</dbReference>
<keyword evidence="3" id="KW-1185">Reference proteome</keyword>